<keyword evidence="2" id="KW-1185">Reference proteome</keyword>
<comment type="caution">
    <text evidence="1">The sequence shown here is derived from an EMBL/GenBank/DDBJ whole genome shotgun (WGS) entry which is preliminary data.</text>
</comment>
<reference evidence="1 2" key="1">
    <citation type="submission" date="2018-06" db="EMBL/GenBank/DDBJ databases">
        <title>Complete Genomes of Monosporascus.</title>
        <authorList>
            <person name="Robinson A.J."/>
            <person name="Natvig D.O."/>
        </authorList>
    </citation>
    <scope>NUCLEOTIDE SEQUENCE [LARGE SCALE GENOMIC DNA]</scope>
    <source>
        <strain evidence="1 2">CBS 110550</strain>
    </source>
</reference>
<evidence type="ECO:0000313" key="1">
    <source>
        <dbReference type="EMBL" id="RYP05365.1"/>
    </source>
</evidence>
<gene>
    <name evidence="1" type="ORF">DL764_003858</name>
</gene>
<accession>A0A4Q4TEX7</accession>
<dbReference type="AlphaFoldDB" id="A0A4Q4TEX7"/>
<dbReference type="Proteomes" id="UP000293360">
    <property type="component" value="Unassembled WGS sequence"/>
</dbReference>
<dbReference type="EMBL" id="QJNU01000171">
    <property type="protein sequence ID" value="RYP05365.1"/>
    <property type="molecule type" value="Genomic_DNA"/>
</dbReference>
<evidence type="ECO:0000313" key="2">
    <source>
        <dbReference type="Proteomes" id="UP000293360"/>
    </source>
</evidence>
<proteinExistence type="predicted"/>
<organism evidence="1 2">
    <name type="scientific">Monosporascus ibericus</name>
    <dbReference type="NCBI Taxonomy" id="155417"/>
    <lineage>
        <taxon>Eukaryota</taxon>
        <taxon>Fungi</taxon>
        <taxon>Dikarya</taxon>
        <taxon>Ascomycota</taxon>
        <taxon>Pezizomycotina</taxon>
        <taxon>Sordariomycetes</taxon>
        <taxon>Xylariomycetidae</taxon>
        <taxon>Xylariales</taxon>
        <taxon>Xylariales incertae sedis</taxon>
        <taxon>Monosporascus</taxon>
    </lineage>
</organism>
<name>A0A4Q4TEX7_9PEZI</name>
<protein>
    <submittedName>
        <fullName evidence="1">Uncharacterized protein</fullName>
    </submittedName>
</protein>
<sequence length="86" mass="9548">MLKISKIGFTAVRHPAPPATTFKSHEAAWNPPNPWTAIARNSNYSRALVSLFASSPVSDTEIRMTTSFITEANHQPRISELLRSII</sequence>